<feature type="domain" description="Shikimate dehydrogenase substrate binding N-terminal" evidence="3">
    <location>
        <begin position="6"/>
        <end position="88"/>
    </location>
</feature>
<dbReference type="PANTHER" id="PTHR21089">
    <property type="entry name" value="SHIKIMATE DEHYDROGENASE"/>
    <property type="match status" value="1"/>
</dbReference>
<dbReference type="GO" id="GO:0019632">
    <property type="term" value="P:shikimate metabolic process"/>
    <property type="evidence" value="ECO:0007669"/>
    <property type="project" value="TreeGrafter"/>
</dbReference>
<evidence type="ECO:0000313" key="6">
    <source>
        <dbReference type="Proteomes" id="UP000594681"/>
    </source>
</evidence>
<dbReference type="NCBIfam" id="TIGR01809">
    <property type="entry name" value="Shik-DH-AROM"/>
    <property type="match status" value="1"/>
</dbReference>
<dbReference type="AlphaFoldDB" id="A0A7T0KCG3"/>
<dbReference type="SUPFAM" id="SSF51735">
    <property type="entry name" value="NAD(P)-binding Rossmann-fold domains"/>
    <property type="match status" value="1"/>
</dbReference>
<dbReference type="InterPro" id="IPR010110">
    <property type="entry name" value="Shikimate_DH_AroM-type"/>
</dbReference>
<dbReference type="InterPro" id="IPR022893">
    <property type="entry name" value="Shikimate_DH_fam"/>
</dbReference>
<dbReference type="InterPro" id="IPR013708">
    <property type="entry name" value="Shikimate_DH-bd_N"/>
</dbReference>
<dbReference type="KEGG" id="cliz:G7Y31_06350"/>
<evidence type="ECO:0000256" key="1">
    <source>
        <dbReference type="ARBA" id="ARBA00004871"/>
    </source>
</evidence>
<comment type="pathway">
    <text evidence="1">Metabolic intermediate biosynthesis; chorismate biosynthesis; chorismate from D-erythrose 4-phosphate and phosphoenolpyruvate: step 4/7.</text>
</comment>
<dbReference type="Gene3D" id="3.40.50.720">
    <property type="entry name" value="NAD(P)-binding Rossmann-like Domain"/>
    <property type="match status" value="1"/>
</dbReference>
<dbReference type="Gene3D" id="3.40.50.10860">
    <property type="entry name" value="Leucine Dehydrogenase, chain A, domain 1"/>
    <property type="match status" value="1"/>
</dbReference>
<keyword evidence="5" id="KW-0560">Oxidoreductase</keyword>
<dbReference type="PANTHER" id="PTHR21089:SF1">
    <property type="entry name" value="BIFUNCTIONAL 3-DEHYDROQUINATE DEHYDRATASE_SHIKIMATE DEHYDROGENASE, CHLOROPLASTIC"/>
    <property type="match status" value="1"/>
</dbReference>
<dbReference type="GO" id="GO:0004764">
    <property type="term" value="F:shikimate 3-dehydrogenase (NADP+) activity"/>
    <property type="evidence" value="ECO:0007669"/>
    <property type="project" value="UniProtKB-EC"/>
</dbReference>
<dbReference type="Pfam" id="PF18317">
    <property type="entry name" value="SDH_C"/>
    <property type="match status" value="1"/>
</dbReference>
<dbReference type="Proteomes" id="UP000594681">
    <property type="component" value="Chromosome"/>
</dbReference>
<dbReference type="GO" id="GO:0005829">
    <property type="term" value="C:cytosol"/>
    <property type="evidence" value="ECO:0007669"/>
    <property type="project" value="TreeGrafter"/>
</dbReference>
<dbReference type="Pfam" id="PF08501">
    <property type="entry name" value="Shikimate_dh_N"/>
    <property type="match status" value="1"/>
</dbReference>
<name>A0A7T0KCG3_9CORY</name>
<dbReference type="RefSeq" id="WP_165008243.1">
    <property type="nucleotide sequence ID" value="NZ_CP064954.1"/>
</dbReference>
<dbReference type="InterPro" id="IPR046346">
    <property type="entry name" value="Aminoacid_DH-like_N_sf"/>
</dbReference>
<evidence type="ECO:0000313" key="5">
    <source>
        <dbReference type="EMBL" id="QPK78218.1"/>
    </source>
</evidence>
<sequence>MPKAAVLGKPISHSLSPILHNAGYAALGLQDFVYERFEVDAQQLPKFVASASEDYRGFSVTMPGKFAALEFADEVTDRARLIGSANTLVRTDAGWRADNTDTEGVLGALGELLGHSSGTLSRAMVIGSGGTARPALWALAQRGVGDIYVLNRSDRLHELAPLAQTLGVELHRVSFDDDLLVLNRSMDVVVSTVPSAAVSNHLDVLCHAPLLDVIYEPLPTELMIHAAADGYPTVGGNIMLAYQSFSQFEQFTGQPAPRQHMLDALCEVLERKRKEAGWEPGGQPEADAD</sequence>
<feature type="domain" description="SDH C-terminal" evidence="4">
    <location>
        <begin position="239"/>
        <end position="265"/>
    </location>
</feature>
<dbReference type="InterPro" id="IPR041121">
    <property type="entry name" value="SDH_C"/>
</dbReference>
<keyword evidence="2" id="KW-0028">Amino-acid biosynthesis</keyword>
<dbReference type="EMBL" id="CP064954">
    <property type="protein sequence ID" value="QPK78218.1"/>
    <property type="molecule type" value="Genomic_DNA"/>
</dbReference>
<dbReference type="GO" id="GO:0050661">
    <property type="term" value="F:NADP binding"/>
    <property type="evidence" value="ECO:0007669"/>
    <property type="project" value="TreeGrafter"/>
</dbReference>
<keyword evidence="2" id="KW-0057">Aromatic amino acid biosynthesis</keyword>
<gene>
    <name evidence="5" type="ORF">G7Y31_06350</name>
</gene>
<keyword evidence="6" id="KW-1185">Reference proteome</keyword>
<evidence type="ECO:0000256" key="2">
    <source>
        <dbReference type="ARBA" id="ARBA00023141"/>
    </source>
</evidence>
<reference evidence="5 6" key="1">
    <citation type="submission" date="2020-11" db="EMBL/GenBank/DDBJ databases">
        <title>Corynebacterium sp. ZJ-599.</title>
        <authorList>
            <person name="Zhou J."/>
        </authorList>
    </citation>
    <scope>NUCLEOTIDE SEQUENCE [LARGE SCALE GENOMIC DNA]</scope>
    <source>
        <strain evidence="5 6">ZJ-599</strain>
    </source>
</reference>
<dbReference type="SUPFAM" id="SSF53223">
    <property type="entry name" value="Aminoacid dehydrogenase-like, N-terminal domain"/>
    <property type="match status" value="1"/>
</dbReference>
<evidence type="ECO:0000259" key="4">
    <source>
        <dbReference type="Pfam" id="PF18317"/>
    </source>
</evidence>
<evidence type="ECO:0000259" key="3">
    <source>
        <dbReference type="Pfam" id="PF08501"/>
    </source>
</evidence>
<dbReference type="EC" id="1.1.1.25" evidence="5"/>
<dbReference type="GO" id="GO:0009423">
    <property type="term" value="P:chorismate biosynthetic process"/>
    <property type="evidence" value="ECO:0007669"/>
    <property type="project" value="TreeGrafter"/>
</dbReference>
<dbReference type="NCBIfam" id="NF001311">
    <property type="entry name" value="PRK00258.1-3"/>
    <property type="match status" value="1"/>
</dbReference>
<dbReference type="InterPro" id="IPR036291">
    <property type="entry name" value="NAD(P)-bd_dom_sf"/>
</dbReference>
<organism evidence="5 6">
    <name type="scientific">Corynebacterium lizhenjunii</name>
    <dbReference type="NCBI Taxonomy" id="2709394"/>
    <lineage>
        <taxon>Bacteria</taxon>
        <taxon>Bacillati</taxon>
        <taxon>Actinomycetota</taxon>
        <taxon>Actinomycetes</taxon>
        <taxon>Mycobacteriales</taxon>
        <taxon>Corynebacteriaceae</taxon>
        <taxon>Corynebacterium</taxon>
    </lineage>
</organism>
<protein>
    <submittedName>
        <fullName evidence="5">Shikimate dehydrogenase</fullName>
        <ecNumber evidence="5">1.1.1.25</ecNumber>
    </submittedName>
</protein>
<dbReference type="GO" id="GO:0009073">
    <property type="term" value="P:aromatic amino acid family biosynthetic process"/>
    <property type="evidence" value="ECO:0007669"/>
    <property type="project" value="UniProtKB-KW"/>
</dbReference>
<accession>A0A7T0KCG3</accession>
<dbReference type="CDD" id="cd01065">
    <property type="entry name" value="NAD_bind_Shikimate_DH"/>
    <property type="match status" value="1"/>
</dbReference>
<proteinExistence type="predicted"/>